<dbReference type="Pfam" id="PF03732">
    <property type="entry name" value="Retrotrans_gag"/>
    <property type="match status" value="1"/>
</dbReference>
<keyword evidence="3" id="KW-1185">Reference proteome</keyword>
<dbReference type="EMBL" id="QJKJ01006194">
    <property type="protein sequence ID" value="RDX87567.1"/>
    <property type="molecule type" value="Genomic_DNA"/>
</dbReference>
<dbReference type="OrthoDB" id="1426925at2759"/>
<comment type="caution">
    <text evidence="2">The sequence shown here is derived from an EMBL/GenBank/DDBJ whole genome shotgun (WGS) entry which is preliminary data.</text>
</comment>
<evidence type="ECO:0000313" key="3">
    <source>
        <dbReference type="Proteomes" id="UP000257109"/>
    </source>
</evidence>
<reference evidence="2" key="1">
    <citation type="submission" date="2018-05" db="EMBL/GenBank/DDBJ databases">
        <title>Draft genome of Mucuna pruriens seed.</title>
        <authorList>
            <person name="Nnadi N.E."/>
            <person name="Vos R."/>
            <person name="Hasami M.H."/>
            <person name="Devisetty U.K."/>
            <person name="Aguiy J.C."/>
        </authorList>
    </citation>
    <scope>NUCLEOTIDE SEQUENCE [LARGE SCALE GENOMIC DNA]</scope>
    <source>
        <strain evidence="2">JCA_2017</strain>
    </source>
</reference>
<name>A0A371GAH2_MUCPR</name>
<dbReference type="PANTHER" id="PTHR33223:SF10">
    <property type="entry name" value="AMINOTRANSFERASE-LIKE PLANT MOBILE DOMAIN-CONTAINING PROTEIN"/>
    <property type="match status" value="1"/>
</dbReference>
<sequence length="214" mass="23927">MMNYTLNSSTHGLVAEALGAHAPRSQGTPCSTTPLLDGIIKTPLPKGLRGMHLDKYNSTIDLDKHLANYLTQVNLFSNEDAVLCQIFPTSLNGSVLHWYTKLPTNLIDSFETLKKKFGTKYSTSRPHHLPVNLRQGESESLRSFVAQFLNISVKIRNFNPDVALHSIIMALKPGPFYDSLCKLPPKDMDDLRTRASGYIQMEEMVEFRDSVCVG</sequence>
<feature type="domain" description="Retrotransposon gag" evidence="1">
    <location>
        <begin position="85"/>
        <end position="172"/>
    </location>
</feature>
<proteinExistence type="predicted"/>
<protein>
    <recommendedName>
        <fullName evidence="1">Retrotransposon gag domain-containing protein</fullName>
    </recommendedName>
</protein>
<accession>A0A371GAH2</accession>
<evidence type="ECO:0000313" key="2">
    <source>
        <dbReference type="EMBL" id="RDX87567.1"/>
    </source>
</evidence>
<gene>
    <name evidence="2" type="ORF">CR513_30944</name>
</gene>
<organism evidence="2 3">
    <name type="scientific">Mucuna pruriens</name>
    <name type="common">Velvet bean</name>
    <name type="synonym">Dolichos pruriens</name>
    <dbReference type="NCBI Taxonomy" id="157652"/>
    <lineage>
        <taxon>Eukaryota</taxon>
        <taxon>Viridiplantae</taxon>
        <taxon>Streptophyta</taxon>
        <taxon>Embryophyta</taxon>
        <taxon>Tracheophyta</taxon>
        <taxon>Spermatophyta</taxon>
        <taxon>Magnoliopsida</taxon>
        <taxon>eudicotyledons</taxon>
        <taxon>Gunneridae</taxon>
        <taxon>Pentapetalae</taxon>
        <taxon>rosids</taxon>
        <taxon>fabids</taxon>
        <taxon>Fabales</taxon>
        <taxon>Fabaceae</taxon>
        <taxon>Papilionoideae</taxon>
        <taxon>50 kb inversion clade</taxon>
        <taxon>NPAAA clade</taxon>
        <taxon>indigoferoid/millettioid clade</taxon>
        <taxon>Phaseoleae</taxon>
        <taxon>Mucuna</taxon>
    </lineage>
</organism>
<feature type="non-terminal residue" evidence="2">
    <location>
        <position position="1"/>
    </location>
</feature>
<dbReference type="InterPro" id="IPR005162">
    <property type="entry name" value="Retrotrans_gag_dom"/>
</dbReference>
<dbReference type="PANTHER" id="PTHR33223">
    <property type="entry name" value="CCHC-TYPE DOMAIN-CONTAINING PROTEIN"/>
    <property type="match status" value="1"/>
</dbReference>
<dbReference type="Proteomes" id="UP000257109">
    <property type="component" value="Unassembled WGS sequence"/>
</dbReference>
<dbReference type="AlphaFoldDB" id="A0A371GAH2"/>
<evidence type="ECO:0000259" key="1">
    <source>
        <dbReference type="Pfam" id="PF03732"/>
    </source>
</evidence>